<feature type="transmembrane region" description="Helical" evidence="13">
    <location>
        <begin position="20"/>
        <end position="43"/>
    </location>
</feature>
<dbReference type="InterPro" id="IPR014314">
    <property type="entry name" value="Succ_DH_cytb556"/>
</dbReference>
<evidence type="ECO:0000256" key="12">
    <source>
        <dbReference type="PIRSR" id="PIRSR000178-1"/>
    </source>
</evidence>
<proteinExistence type="inferred from homology"/>
<evidence type="ECO:0000256" key="7">
    <source>
        <dbReference type="ARBA" id="ARBA00022723"/>
    </source>
</evidence>
<keyword evidence="15" id="KW-1185">Reference proteome</keyword>
<feature type="binding site" description="axial binding residue" evidence="12">
    <location>
        <position position="82"/>
    </location>
    <ligand>
        <name>heme</name>
        <dbReference type="ChEBI" id="CHEBI:30413"/>
        <note>ligand shared with second transmembrane subunit</note>
    </ligand>
    <ligandPart>
        <name>Fe</name>
        <dbReference type="ChEBI" id="CHEBI:18248"/>
    </ligandPart>
</feature>
<evidence type="ECO:0000256" key="9">
    <source>
        <dbReference type="ARBA" id="ARBA00023004"/>
    </source>
</evidence>
<comment type="subcellular location">
    <subcellularLocation>
        <location evidence="2">Membrane</location>
        <topology evidence="2">Multi-pass membrane protein</topology>
    </subcellularLocation>
</comment>
<dbReference type="CDD" id="cd03499">
    <property type="entry name" value="SQR_TypeC_SdhC"/>
    <property type="match status" value="1"/>
</dbReference>
<reference evidence="14 15" key="1">
    <citation type="submission" date="2015-11" db="EMBL/GenBank/DDBJ databases">
        <title>The genome of Candidatus Endoriftia persephone in Ridgeia piscesae and population structure of the North Eastern Pacific vestimentiferan symbionts.</title>
        <authorList>
            <person name="Perez M."/>
            <person name="Juniper K.S."/>
        </authorList>
    </citation>
    <scope>NUCLEOTIDE SEQUENCE [LARGE SCALE GENOMIC DNA]</scope>
    <source>
        <strain evidence="14">Ind11</strain>
    </source>
</reference>
<dbReference type="InterPro" id="IPR000701">
    <property type="entry name" value="SuccDH_FuR_B_TM-su"/>
</dbReference>
<evidence type="ECO:0000313" key="14">
    <source>
        <dbReference type="EMBL" id="KRT56556.1"/>
    </source>
</evidence>
<organism evidence="14 15">
    <name type="scientific">endosymbiont of Ridgeia piscesae</name>
    <dbReference type="NCBI Taxonomy" id="54398"/>
    <lineage>
        <taxon>Bacteria</taxon>
        <taxon>Pseudomonadati</taxon>
        <taxon>Pseudomonadota</taxon>
        <taxon>Gammaproteobacteria</taxon>
        <taxon>sulfur-oxidizing symbionts</taxon>
    </lineage>
</organism>
<evidence type="ECO:0000256" key="3">
    <source>
        <dbReference type="ARBA" id="ARBA00007244"/>
    </source>
</evidence>
<comment type="similarity">
    <text evidence="3">Belongs to the cytochrome b560 family.</text>
</comment>
<dbReference type="EMBL" id="LDXT01000042">
    <property type="protein sequence ID" value="KRT56556.1"/>
    <property type="molecule type" value="Genomic_DNA"/>
</dbReference>
<feature type="transmembrane region" description="Helical" evidence="13">
    <location>
        <begin position="70"/>
        <end position="91"/>
    </location>
</feature>
<evidence type="ECO:0000256" key="2">
    <source>
        <dbReference type="ARBA" id="ARBA00004141"/>
    </source>
</evidence>
<keyword evidence="6 13" id="KW-0812">Transmembrane</keyword>
<dbReference type="AlphaFoldDB" id="A0A0T5Z130"/>
<comment type="cofactor">
    <cofactor evidence="12">
        <name>heme</name>
        <dbReference type="ChEBI" id="CHEBI:30413"/>
    </cofactor>
    <text evidence="12">The heme is bound between the two transmembrane subunits.</text>
</comment>
<evidence type="ECO:0000256" key="4">
    <source>
        <dbReference type="ARBA" id="ARBA00020076"/>
    </source>
</evidence>
<dbReference type="PANTHER" id="PTHR10978">
    <property type="entry name" value="SUCCINATE DEHYDROGENASE CYTOCHROME B560 SUBUNIT"/>
    <property type="match status" value="1"/>
</dbReference>
<dbReference type="PROSITE" id="PS01000">
    <property type="entry name" value="SDH_CYT_1"/>
    <property type="match status" value="1"/>
</dbReference>
<keyword evidence="8 13" id="KW-1133">Transmembrane helix</keyword>
<comment type="subunit">
    <text evidence="11">Part of an enzyme complex containing four subunits: a flavoprotein, an iron-sulfur protein, plus two membrane-anchoring proteins, SdhC and SdhD. The complex can form homotrimers.</text>
</comment>
<dbReference type="Pfam" id="PF01127">
    <property type="entry name" value="Sdh_cyt"/>
    <property type="match status" value="1"/>
</dbReference>
<dbReference type="PANTHER" id="PTHR10978:SF5">
    <property type="entry name" value="SUCCINATE DEHYDROGENASE CYTOCHROME B560 SUBUNIT, MITOCHONDRIAL"/>
    <property type="match status" value="1"/>
</dbReference>
<keyword evidence="5 12" id="KW-0349">Heme</keyword>
<dbReference type="GO" id="GO:0009055">
    <property type="term" value="F:electron transfer activity"/>
    <property type="evidence" value="ECO:0007669"/>
    <property type="project" value="InterPro"/>
</dbReference>
<protein>
    <recommendedName>
        <fullName evidence="4">Succinate dehydrogenase cytochrome b556 subunit</fullName>
    </recommendedName>
</protein>
<keyword evidence="7 12" id="KW-0479">Metal-binding</keyword>
<dbReference type="InterPro" id="IPR034804">
    <property type="entry name" value="SQR/QFR_C/D"/>
</dbReference>
<gene>
    <name evidence="14" type="ORF">Ga0074115_1553</name>
</gene>
<evidence type="ECO:0000256" key="8">
    <source>
        <dbReference type="ARBA" id="ARBA00022989"/>
    </source>
</evidence>
<dbReference type="PIRSF" id="PIRSF000178">
    <property type="entry name" value="SDH_cyt_b560"/>
    <property type="match status" value="1"/>
</dbReference>
<dbReference type="GO" id="GO:0006099">
    <property type="term" value="P:tricarboxylic acid cycle"/>
    <property type="evidence" value="ECO:0007669"/>
    <property type="project" value="InterPro"/>
</dbReference>
<sequence length="125" mass="13986">MVDNNKRPVFLNLLQIHMPITAVVSILHRLTGVLMFLSIPLLVKLLSLSVSGEEDFAQALELFRHPFSQLLLYLLLWVLLHHLLAGIRFLLIDMEIGVARQQARASARLVLISGLFAALLLGVLL</sequence>
<evidence type="ECO:0000256" key="13">
    <source>
        <dbReference type="SAM" id="Phobius"/>
    </source>
</evidence>
<evidence type="ECO:0000256" key="10">
    <source>
        <dbReference type="ARBA" id="ARBA00023136"/>
    </source>
</evidence>
<feature type="transmembrane region" description="Helical" evidence="13">
    <location>
        <begin position="103"/>
        <end position="124"/>
    </location>
</feature>
<comment type="caution">
    <text evidence="14">The sequence shown here is derived from an EMBL/GenBank/DDBJ whole genome shotgun (WGS) entry which is preliminary data.</text>
</comment>
<dbReference type="InterPro" id="IPR018495">
    <property type="entry name" value="Succ_DH_cyt_bsu_CS"/>
</dbReference>
<dbReference type="Proteomes" id="UP000051634">
    <property type="component" value="Unassembled WGS sequence"/>
</dbReference>
<dbReference type="OrthoDB" id="9799441at2"/>
<keyword evidence="10 13" id="KW-0472">Membrane</keyword>
<comment type="function">
    <text evidence="1">Membrane-anchoring subunit of succinate dehydrogenase (SDH).</text>
</comment>
<dbReference type="RefSeq" id="WP_060528686.1">
    <property type="nucleotide sequence ID" value="NZ_KQ557164.1"/>
</dbReference>
<evidence type="ECO:0000256" key="11">
    <source>
        <dbReference type="ARBA" id="ARBA00025912"/>
    </source>
</evidence>
<dbReference type="GO" id="GO:0046872">
    <property type="term" value="F:metal ion binding"/>
    <property type="evidence" value="ECO:0007669"/>
    <property type="project" value="UniProtKB-KW"/>
</dbReference>
<dbReference type="NCBIfam" id="TIGR02970">
    <property type="entry name" value="succ_dehyd_cytB"/>
    <property type="match status" value="1"/>
</dbReference>
<keyword evidence="9 12" id="KW-0408">Iron</keyword>
<dbReference type="GO" id="GO:0005886">
    <property type="term" value="C:plasma membrane"/>
    <property type="evidence" value="ECO:0007669"/>
    <property type="project" value="TreeGrafter"/>
</dbReference>
<dbReference type="SUPFAM" id="SSF81343">
    <property type="entry name" value="Fumarate reductase respiratory complex transmembrane subunits"/>
    <property type="match status" value="1"/>
</dbReference>
<accession>A0A0T5Z130</accession>
<dbReference type="Gene3D" id="1.20.1300.10">
    <property type="entry name" value="Fumarate reductase/succinate dehydrogenase, transmembrane subunit"/>
    <property type="match status" value="1"/>
</dbReference>
<evidence type="ECO:0000256" key="6">
    <source>
        <dbReference type="ARBA" id="ARBA00022692"/>
    </source>
</evidence>
<evidence type="ECO:0000313" key="15">
    <source>
        <dbReference type="Proteomes" id="UP000051634"/>
    </source>
</evidence>
<evidence type="ECO:0000256" key="5">
    <source>
        <dbReference type="ARBA" id="ARBA00022617"/>
    </source>
</evidence>
<evidence type="ECO:0000256" key="1">
    <source>
        <dbReference type="ARBA" id="ARBA00004050"/>
    </source>
</evidence>
<name>A0A0T5Z130_9GAMM</name>